<protein>
    <submittedName>
        <fullName evidence="2">Uncharacterized protein</fullName>
    </submittedName>
</protein>
<comment type="caution">
    <text evidence="2">The sequence shown here is derived from an EMBL/GenBank/DDBJ whole genome shotgun (WGS) entry which is preliminary data.</text>
</comment>
<evidence type="ECO:0000313" key="3">
    <source>
        <dbReference type="Proteomes" id="UP000018159"/>
    </source>
</evidence>
<dbReference type="EMBL" id="CBTY010000006">
    <property type="protein sequence ID" value="CDI05114.1"/>
    <property type="molecule type" value="Genomic_DNA"/>
</dbReference>
<organism evidence="2 3">
    <name type="scientific">Candidatus Nitrosotenuis uzonensis</name>
    <dbReference type="NCBI Taxonomy" id="1407055"/>
    <lineage>
        <taxon>Archaea</taxon>
        <taxon>Nitrososphaerota</taxon>
        <taxon>Candidatus Nitrosotenuis</taxon>
    </lineage>
</organism>
<dbReference type="Proteomes" id="UP000018159">
    <property type="component" value="Unassembled WGS sequence"/>
</dbReference>
<sequence length="90" mass="9993">MFYLASHQLKSNLIKGYNFSKSSYCEEYVKKQKISITAATIAVVIAGVLGAYFSSAKHCDYNTDNSGRARKIRCIRRGAAICSDQSNVFL</sequence>
<dbReference type="AlphaFoldDB" id="V6ARA8"/>
<name>V6ARA8_9ARCH</name>
<evidence type="ECO:0000313" key="2">
    <source>
        <dbReference type="EMBL" id="CDI05114.1"/>
    </source>
</evidence>
<keyword evidence="1" id="KW-1133">Transmembrane helix</keyword>
<feature type="transmembrane region" description="Helical" evidence="1">
    <location>
        <begin position="34"/>
        <end position="53"/>
    </location>
</feature>
<accession>V6ARA8</accession>
<evidence type="ECO:0000256" key="1">
    <source>
        <dbReference type="SAM" id="Phobius"/>
    </source>
</evidence>
<keyword evidence="3" id="KW-1185">Reference proteome</keyword>
<gene>
    <name evidence="2" type="ORF">NITUZ_140189</name>
</gene>
<keyword evidence="1" id="KW-0472">Membrane</keyword>
<keyword evidence="1" id="KW-0812">Transmembrane</keyword>
<dbReference type="STRING" id="1407055.NITUZ_140189"/>
<proteinExistence type="predicted"/>
<reference evidence="2 3" key="1">
    <citation type="journal article" date="2013" name="PLoS ONE">
        <title>Enrichment and Genome Sequence of the Group I.1a Ammonia-Oxidizing Archaeon ?Ca. Nitrosotenuis uzonensis? Representing a Clade Globally.</title>
        <authorList>
            <person name="Lebedeva E.V."/>
            <person name="Hatzenpichler R."/>
            <person name="Pelletier E."/>
            <person name="Schuster N."/>
            <person name="Hauzmayer S."/>
            <person name="Bulaev A."/>
            <person name="Grigor'eva N.V."/>
            <person name="Galushko A."/>
            <person name="Schmid M."/>
            <person name="Palatinszky M."/>
            <person name="Le Paslier D."/>
            <person name="Daims H."/>
            <person name="Wagner M."/>
        </authorList>
    </citation>
    <scope>NUCLEOTIDE SEQUENCE [LARGE SCALE GENOMIC DNA]</scope>
    <source>
        <strain evidence="2 3">N4</strain>
    </source>
</reference>